<name>A0AA35YJX1_LACSI</name>
<evidence type="ECO:0000313" key="1">
    <source>
        <dbReference type="EMBL" id="CAI9275360.1"/>
    </source>
</evidence>
<gene>
    <name evidence="1" type="ORF">LSALG_LOCUS15383</name>
</gene>
<organism evidence="1 2">
    <name type="scientific">Lactuca saligna</name>
    <name type="common">Willowleaf lettuce</name>
    <dbReference type="NCBI Taxonomy" id="75948"/>
    <lineage>
        <taxon>Eukaryota</taxon>
        <taxon>Viridiplantae</taxon>
        <taxon>Streptophyta</taxon>
        <taxon>Embryophyta</taxon>
        <taxon>Tracheophyta</taxon>
        <taxon>Spermatophyta</taxon>
        <taxon>Magnoliopsida</taxon>
        <taxon>eudicotyledons</taxon>
        <taxon>Gunneridae</taxon>
        <taxon>Pentapetalae</taxon>
        <taxon>asterids</taxon>
        <taxon>campanulids</taxon>
        <taxon>Asterales</taxon>
        <taxon>Asteraceae</taxon>
        <taxon>Cichorioideae</taxon>
        <taxon>Cichorieae</taxon>
        <taxon>Lactucinae</taxon>
        <taxon>Lactuca</taxon>
    </lineage>
</organism>
<evidence type="ECO:0000313" key="2">
    <source>
        <dbReference type="Proteomes" id="UP001177003"/>
    </source>
</evidence>
<reference evidence="1" key="1">
    <citation type="submission" date="2023-04" db="EMBL/GenBank/DDBJ databases">
        <authorList>
            <person name="Vijverberg K."/>
            <person name="Xiong W."/>
            <person name="Schranz E."/>
        </authorList>
    </citation>
    <scope>NUCLEOTIDE SEQUENCE</scope>
</reference>
<accession>A0AA35YJX1</accession>
<sequence>MKGIEKLMGGNRQKAVHTGISYSYLPFAVARVKRGPENPAVHGNWCNGILVTMDNQSKSKAKSKTLAVSLPWSLFNSFPWDAVILFSSSSSPIKLKNAPILYLLSEKALKAK</sequence>
<dbReference type="EMBL" id="OX465079">
    <property type="protein sequence ID" value="CAI9275360.1"/>
    <property type="molecule type" value="Genomic_DNA"/>
</dbReference>
<keyword evidence="2" id="KW-1185">Reference proteome</keyword>
<proteinExistence type="predicted"/>
<protein>
    <submittedName>
        <fullName evidence="1">Uncharacterized protein</fullName>
    </submittedName>
</protein>
<dbReference type="AlphaFoldDB" id="A0AA35YJX1"/>
<dbReference type="Proteomes" id="UP001177003">
    <property type="component" value="Chromosome 3"/>
</dbReference>